<dbReference type="PANTHER" id="PTHR13271:SF34">
    <property type="entry name" value="N-LYSINE METHYLTRANSFERASE SETD6"/>
    <property type="match status" value="1"/>
</dbReference>
<gene>
    <name evidence="8" type="ORF">SmJEL517_g00802</name>
</gene>
<evidence type="ECO:0000313" key="9">
    <source>
        <dbReference type="Proteomes" id="UP000319731"/>
    </source>
</evidence>
<proteinExistence type="predicted"/>
<dbReference type="AlphaFoldDB" id="A0A507CC00"/>
<keyword evidence="4" id="KW-0949">S-adenosyl-L-methionine</keyword>
<dbReference type="GO" id="GO:0005634">
    <property type="term" value="C:nucleus"/>
    <property type="evidence" value="ECO:0007669"/>
    <property type="project" value="TreeGrafter"/>
</dbReference>
<evidence type="ECO:0000256" key="1">
    <source>
        <dbReference type="ARBA" id="ARBA00016973"/>
    </source>
</evidence>
<feature type="compositionally biased region" description="Acidic residues" evidence="6">
    <location>
        <begin position="468"/>
        <end position="487"/>
    </location>
</feature>
<evidence type="ECO:0000256" key="5">
    <source>
        <dbReference type="ARBA" id="ARBA00030096"/>
    </source>
</evidence>
<evidence type="ECO:0000256" key="3">
    <source>
        <dbReference type="ARBA" id="ARBA00022679"/>
    </source>
</evidence>
<feature type="compositionally biased region" description="Acidic residues" evidence="6">
    <location>
        <begin position="245"/>
        <end position="271"/>
    </location>
</feature>
<organism evidence="8 9">
    <name type="scientific">Synchytrium microbalum</name>
    <dbReference type="NCBI Taxonomy" id="1806994"/>
    <lineage>
        <taxon>Eukaryota</taxon>
        <taxon>Fungi</taxon>
        <taxon>Fungi incertae sedis</taxon>
        <taxon>Chytridiomycota</taxon>
        <taxon>Chytridiomycota incertae sedis</taxon>
        <taxon>Chytridiomycetes</taxon>
        <taxon>Synchytriales</taxon>
        <taxon>Synchytriaceae</taxon>
        <taxon>Synchytrium</taxon>
    </lineage>
</organism>
<dbReference type="Proteomes" id="UP000319731">
    <property type="component" value="Unassembled WGS sequence"/>
</dbReference>
<reference evidence="8 9" key="1">
    <citation type="journal article" date="2019" name="Sci. Rep.">
        <title>Comparative genomics of chytrid fungi reveal insights into the obligate biotrophic and pathogenic lifestyle of Synchytrium endobioticum.</title>
        <authorList>
            <person name="van de Vossenberg B.T.L.H."/>
            <person name="Warris S."/>
            <person name="Nguyen H.D.T."/>
            <person name="van Gent-Pelzer M.P.E."/>
            <person name="Joly D.L."/>
            <person name="van de Geest H.C."/>
            <person name="Bonants P.J.M."/>
            <person name="Smith D.S."/>
            <person name="Levesque C.A."/>
            <person name="van der Lee T.A.J."/>
        </authorList>
    </citation>
    <scope>NUCLEOTIDE SEQUENCE [LARGE SCALE GENOMIC DNA]</scope>
    <source>
        <strain evidence="8 9">JEL517</strain>
    </source>
</reference>
<accession>A0A507CC00</accession>
<dbReference type="PROSITE" id="PS50280">
    <property type="entry name" value="SET"/>
    <property type="match status" value="1"/>
</dbReference>
<evidence type="ECO:0000259" key="7">
    <source>
        <dbReference type="PROSITE" id="PS50280"/>
    </source>
</evidence>
<dbReference type="InterPro" id="IPR046341">
    <property type="entry name" value="SET_dom_sf"/>
</dbReference>
<keyword evidence="9" id="KW-1185">Reference proteome</keyword>
<dbReference type="InterPro" id="IPR050600">
    <property type="entry name" value="SETD3_SETD6_MTase"/>
</dbReference>
<dbReference type="EMBL" id="QEAO01000003">
    <property type="protein sequence ID" value="TPX37021.1"/>
    <property type="molecule type" value="Genomic_DNA"/>
</dbReference>
<feature type="compositionally biased region" description="Basic and acidic residues" evidence="6">
    <location>
        <begin position="438"/>
        <end position="447"/>
    </location>
</feature>
<protein>
    <recommendedName>
        <fullName evidence="1">N-lysine methyltransferase SETD6</fullName>
    </recommendedName>
    <alternativeName>
        <fullName evidence="5">SET domain-containing protein 6</fullName>
    </alternativeName>
</protein>
<dbReference type="RefSeq" id="XP_031027092.1">
    <property type="nucleotide sequence ID" value="XM_031166730.1"/>
</dbReference>
<dbReference type="STRING" id="1806994.A0A507CC00"/>
<dbReference type="InterPro" id="IPR001214">
    <property type="entry name" value="SET_dom"/>
</dbReference>
<feature type="region of interest" description="Disordered" evidence="6">
    <location>
        <begin position="245"/>
        <end position="284"/>
    </location>
</feature>
<dbReference type="OrthoDB" id="441812at2759"/>
<comment type="caution">
    <text evidence="8">The sequence shown here is derived from an EMBL/GenBank/DDBJ whole genome shotgun (WGS) entry which is preliminary data.</text>
</comment>
<dbReference type="GO" id="GO:0016279">
    <property type="term" value="F:protein-lysine N-methyltransferase activity"/>
    <property type="evidence" value="ECO:0007669"/>
    <property type="project" value="InterPro"/>
</dbReference>
<evidence type="ECO:0000256" key="4">
    <source>
        <dbReference type="ARBA" id="ARBA00022691"/>
    </source>
</evidence>
<feature type="region of interest" description="Disordered" evidence="6">
    <location>
        <begin position="438"/>
        <end position="500"/>
    </location>
</feature>
<evidence type="ECO:0000256" key="2">
    <source>
        <dbReference type="ARBA" id="ARBA00022603"/>
    </source>
</evidence>
<dbReference type="InterPro" id="IPR015353">
    <property type="entry name" value="Rubisco_LSMT_subst-bd"/>
</dbReference>
<keyword evidence="2" id="KW-0489">Methyltransferase</keyword>
<dbReference type="GeneID" id="42002027"/>
<dbReference type="Gene3D" id="3.90.1410.10">
    <property type="entry name" value="set domain protein methyltransferase, domain 1"/>
    <property type="match status" value="2"/>
</dbReference>
<feature type="domain" description="SET" evidence="7">
    <location>
        <begin position="25"/>
        <end position="308"/>
    </location>
</feature>
<dbReference type="GO" id="GO:0032259">
    <property type="term" value="P:methylation"/>
    <property type="evidence" value="ECO:0007669"/>
    <property type="project" value="UniProtKB-KW"/>
</dbReference>
<dbReference type="SUPFAM" id="SSF82199">
    <property type="entry name" value="SET domain"/>
    <property type="match status" value="2"/>
</dbReference>
<dbReference type="SUPFAM" id="SSF81822">
    <property type="entry name" value="RuBisCo LSMT C-terminal, substrate-binding domain"/>
    <property type="match status" value="1"/>
</dbReference>
<evidence type="ECO:0000256" key="6">
    <source>
        <dbReference type="SAM" id="MobiDB-lite"/>
    </source>
</evidence>
<sequence>MGSTHSPERLKALLAWFKSNDISMDKIRVSSSSSSNGLGLCIMAAKDLKLGDVVCEIPKTTVLSCKSTAIAHILEEHEIAGVLGLSLSVMFEITQGVNSPWHEYLMTMPEREDIPLFWSDTDLTELASTDLESKLAKDKILLKADWTDNIVPILEANQDLFPPTVYSYDFFLRAMSLVTSRAFQVDAYHGDSMVPLADIFNHKTAGEHVHIESDADVCLICGSNCECEHVMEAQDMDVDAESLDVEDGEAPELLDESSVIGDDDDEWDDVSSENNKYESEEEDDIGDTLQMRIIKCCSRNTEVFNTYGSHNNTTLLSRYAFTEPNNPYDITCIPWHNIITVLSSHLPPKHLKRVEWWQQVCESLADNDDVDITDGVLVPYFDYSGGRSAALEGAIRIAFAPVGLYRQLRSGGSGVEVYLGQLGNKGWIVRETREEHVHGEHCAHDHEHEDEDEGEEGEGNVNAKASEEMDEEEEIDTDDSDEEDEEMPSPTASVTSSLSRQVEAISKELAVRRLTQYPTTLEQDIAELASLGPSLSRKRFALILRIEEKKILKRVVDKSLDKSKTP</sequence>
<name>A0A507CC00_9FUNG</name>
<dbReference type="InterPro" id="IPR011383">
    <property type="entry name" value="N-lys_methylase_SETD6"/>
</dbReference>
<keyword evidence="3" id="KW-0808">Transferase</keyword>
<feature type="compositionally biased region" description="Acidic residues" evidence="6">
    <location>
        <begin position="448"/>
        <end position="458"/>
    </location>
</feature>
<dbReference type="Gene3D" id="3.90.1420.10">
    <property type="entry name" value="Rubisco LSMT, substrate-binding domain"/>
    <property type="match status" value="1"/>
</dbReference>
<dbReference type="PIRSF" id="PIRSF011771">
    <property type="entry name" value="RMS1_SET"/>
    <property type="match status" value="1"/>
</dbReference>
<dbReference type="InterPro" id="IPR036464">
    <property type="entry name" value="Rubisco_LSMT_subst-bd_sf"/>
</dbReference>
<feature type="compositionally biased region" description="Polar residues" evidence="6">
    <location>
        <begin position="490"/>
        <end position="500"/>
    </location>
</feature>
<dbReference type="PANTHER" id="PTHR13271">
    <property type="entry name" value="UNCHARACTERIZED PUTATIVE METHYLTRANSFERASE"/>
    <property type="match status" value="1"/>
</dbReference>
<dbReference type="Pfam" id="PF09273">
    <property type="entry name" value="Rubis-subs-bind"/>
    <property type="match status" value="1"/>
</dbReference>
<evidence type="ECO:0000313" key="8">
    <source>
        <dbReference type="EMBL" id="TPX37021.1"/>
    </source>
</evidence>